<reference evidence="3 4" key="1">
    <citation type="submission" date="2017-08" db="EMBL/GenBank/DDBJ databases">
        <title>Infants hospitalized years apart are colonized by the same room-sourced microbial strains.</title>
        <authorList>
            <person name="Brooks B."/>
            <person name="Olm M.R."/>
            <person name="Firek B.A."/>
            <person name="Baker R."/>
            <person name="Thomas B.C."/>
            <person name="Morowitz M.J."/>
            <person name="Banfield J.F."/>
        </authorList>
    </citation>
    <scope>NUCLEOTIDE SEQUENCE [LARGE SCALE GENOMIC DNA]</scope>
    <source>
        <strain evidence="3">S2_018_000_R2_101</strain>
    </source>
</reference>
<evidence type="ECO:0000256" key="1">
    <source>
        <dbReference type="SAM" id="Phobius"/>
    </source>
</evidence>
<keyword evidence="3" id="KW-0482">Metalloprotease</keyword>
<dbReference type="InterPro" id="IPR003675">
    <property type="entry name" value="Rce1/LyrA-like_dom"/>
</dbReference>
<keyword evidence="1" id="KW-0472">Membrane</keyword>
<proteinExistence type="predicted"/>
<sequence length="313" mass="33418">MTQTIFSPEPHRGWLPWAWLSPVVCILLVAFSSVPFDFGLEWIGVMDAKRQPASASAFCLDLLLPFAGMGAAVWAWSHFVERRSLATLGLVGAGRLRKYVAGMGIGLGMVALAVMSIWLVGGYVVGDVLPAFSSPASLFWIAVLLACFAFQAGVEEFIFRGWLLSTATRRWNLAAGFIASSTAFTFLHFSPHQPVREIVMAFTFGMFACAWAWRAGSIWGVMGWHAGWNWITGVGFAVPITGFDLHLPALLVQLTPTGPDVLTGGPAGPESSALTIGLLAAATLLLLAWPKGFAAAAQGTSAKGDNRATQKST</sequence>
<dbReference type="GO" id="GO:0008237">
    <property type="term" value="F:metallopeptidase activity"/>
    <property type="evidence" value="ECO:0007669"/>
    <property type="project" value="UniProtKB-KW"/>
</dbReference>
<protein>
    <submittedName>
        <fullName evidence="3">CPBP family intramembrane metalloprotease domain-containing protein</fullName>
    </submittedName>
</protein>
<evidence type="ECO:0000259" key="2">
    <source>
        <dbReference type="Pfam" id="PF02517"/>
    </source>
</evidence>
<dbReference type="EMBL" id="QFNN01000122">
    <property type="protein sequence ID" value="PZO87634.1"/>
    <property type="molecule type" value="Genomic_DNA"/>
</dbReference>
<evidence type="ECO:0000313" key="3">
    <source>
        <dbReference type="EMBL" id="PZO87634.1"/>
    </source>
</evidence>
<feature type="transmembrane region" description="Helical" evidence="1">
    <location>
        <begin position="14"/>
        <end position="34"/>
    </location>
</feature>
<feature type="transmembrane region" description="Helical" evidence="1">
    <location>
        <begin position="195"/>
        <end position="216"/>
    </location>
</feature>
<keyword evidence="3" id="KW-0378">Hydrolase</keyword>
<feature type="transmembrane region" description="Helical" evidence="1">
    <location>
        <begin position="271"/>
        <end position="289"/>
    </location>
</feature>
<dbReference type="GO" id="GO:0004175">
    <property type="term" value="F:endopeptidase activity"/>
    <property type="evidence" value="ECO:0007669"/>
    <property type="project" value="UniProtKB-ARBA"/>
</dbReference>
<feature type="transmembrane region" description="Helical" evidence="1">
    <location>
        <begin position="54"/>
        <end position="79"/>
    </location>
</feature>
<accession>A0A2W4ZZ88</accession>
<feature type="transmembrane region" description="Helical" evidence="1">
    <location>
        <begin position="228"/>
        <end position="251"/>
    </location>
</feature>
<dbReference type="GO" id="GO:0006508">
    <property type="term" value="P:proteolysis"/>
    <property type="evidence" value="ECO:0007669"/>
    <property type="project" value="UniProtKB-KW"/>
</dbReference>
<keyword evidence="3" id="KW-0645">Protease</keyword>
<keyword evidence="1" id="KW-0812">Transmembrane</keyword>
<dbReference type="AlphaFoldDB" id="A0A2W4ZZ88"/>
<keyword evidence="1" id="KW-1133">Transmembrane helix</keyword>
<feature type="transmembrane region" description="Helical" evidence="1">
    <location>
        <begin position="99"/>
        <end position="125"/>
    </location>
</feature>
<evidence type="ECO:0000313" key="4">
    <source>
        <dbReference type="Proteomes" id="UP000249066"/>
    </source>
</evidence>
<comment type="caution">
    <text evidence="3">The sequence shown here is derived from an EMBL/GenBank/DDBJ whole genome shotgun (WGS) entry which is preliminary data.</text>
</comment>
<organism evidence="3 4">
    <name type="scientific">Sphingomonas sanxanigenens</name>
    <dbReference type="NCBI Taxonomy" id="397260"/>
    <lineage>
        <taxon>Bacteria</taxon>
        <taxon>Pseudomonadati</taxon>
        <taxon>Pseudomonadota</taxon>
        <taxon>Alphaproteobacteria</taxon>
        <taxon>Sphingomonadales</taxon>
        <taxon>Sphingomonadaceae</taxon>
        <taxon>Sphingomonas</taxon>
    </lineage>
</organism>
<feature type="transmembrane region" description="Helical" evidence="1">
    <location>
        <begin position="171"/>
        <end position="189"/>
    </location>
</feature>
<dbReference type="PANTHER" id="PTHR39430:SF1">
    <property type="entry name" value="PROTEASE"/>
    <property type="match status" value="1"/>
</dbReference>
<dbReference type="GO" id="GO:0080120">
    <property type="term" value="P:CAAX-box protein maturation"/>
    <property type="evidence" value="ECO:0007669"/>
    <property type="project" value="UniProtKB-ARBA"/>
</dbReference>
<dbReference type="Proteomes" id="UP000249066">
    <property type="component" value="Unassembled WGS sequence"/>
</dbReference>
<name>A0A2W4ZZ88_9SPHN</name>
<feature type="domain" description="CAAX prenyl protease 2/Lysostaphin resistance protein A-like" evidence="2">
    <location>
        <begin position="140"/>
        <end position="231"/>
    </location>
</feature>
<feature type="transmembrane region" description="Helical" evidence="1">
    <location>
        <begin position="137"/>
        <end position="159"/>
    </location>
</feature>
<dbReference type="Pfam" id="PF02517">
    <property type="entry name" value="Rce1-like"/>
    <property type="match status" value="1"/>
</dbReference>
<gene>
    <name evidence="3" type="ORF">DI623_14375</name>
</gene>
<dbReference type="PANTHER" id="PTHR39430">
    <property type="entry name" value="MEMBRANE-ASSOCIATED PROTEASE-RELATED"/>
    <property type="match status" value="1"/>
</dbReference>